<dbReference type="EMBL" id="AXZF01000169">
    <property type="protein sequence ID" value="ERT65288.1"/>
    <property type="molecule type" value="Genomic_DNA"/>
</dbReference>
<dbReference type="STRING" id="1319815.HMPREF0202_02799"/>
<organism evidence="2 3">
    <name type="scientific">Cetobacterium somerae ATCC BAA-474</name>
    <dbReference type="NCBI Taxonomy" id="1319815"/>
    <lineage>
        <taxon>Bacteria</taxon>
        <taxon>Fusobacteriati</taxon>
        <taxon>Fusobacteriota</taxon>
        <taxon>Fusobacteriia</taxon>
        <taxon>Fusobacteriales</taxon>
        <taxon>Fusobacteriaceae</taxon>
        <taxon>Cetobacterium</taxon>
    </lineage>
</organism>
<dbReference type="eggNOG" id="ENOG5032NH1">
    <property type="taxonomic scope" value="Bacteria"/>
</dbReference>
<reference evidence="2 3" key="1">
    <citation type="submission" date="2013-08" db="EMBL/GenBank/DDBJ databases">
        <authorList>
            <person name="Weinstock G."/>
            <person name="Sodergren E."/>
            <person name="Wylie T."/>
            <person name="Fulton L."/>
            <person name="Fulton R."/>
            <person name="Fronick C."/>
            <person name="O'Laughlin M."/>
            <person name="Godfrey J."/>
            <person name="Miner T."/>
            <person name="Herter B."/>
            <person name="Appelbaum E."/>
            <person name="Cordes M."/>
            <person name="Lek S."/>
            <person name="Wollam A."/>
            <person name="Pepin K.H."/>
            <person name="Palsikar V.B."/>
            <person name="Mitreva M."/>
            <person name="Wilson R.K."/>
        </authorList>
    </citation>
    <scope>NUCLEOTIDE SEQUENCE [LARGE SCALE GENOMIC DNA]</scope>
    <source>
        <strain evidence="2 3">ATCC BAA-474</strain>
    </source>
</reference>
<evidence type="ECO:0000313" key="2">
    <source>
        <dbReference type="EMBL" id="ERT65288.1"/>
    </source>
</evidence>
<accession>U7V3G7</accession>
<comment type="caution">
    <text evidence="2">The sequence shown here is derived from an EMBL/GenBank/DDBJ whole genome shotgun (WGS) entry which is preliminary data.</text>
</comment>
<gene>
    <name evidence="2" type="ORF">HMPREF0202_02799</name>
</gene>
<feature type="coiled-coil region" evidence="1">
    <location>
        <begin position="195"/>
        <end position="222"/>
    </location>
</feature>
<name>U7V3G7_9FUSO</name>
<keyword evidence="1" id="KW-0175">Coiled coil</keyword>
<dbReference type="HOGENOM" id="CLU_114911_0_0_0"/>
<dbReference type="RefSeq" id="WP_023052325.1">
    <property type="nucleotide sequence ID" value="NZ_CP173070.2"/>
</dbReference>
<sequence length="223" mass="26232">MKKINVKIANKLGEKFKETNIQKVTSQIEVLEIKEKYNPILNYDEFELENLQKEQMIIFEEKAIHHANELSKNTIALSKIFYEAQKTLASAKTGSFIKWYETLGFKKDFVYMLLKRNELFMEVANERIFEIPEKAIKTISKIKDKVNVKEILEIVNAEKPVIVAKEIEVNLSGNPKDRTPEIEEVEIIDNGFEKIEKIEKKIAEYYQKIKKLEYELNILKKSR</sequence>
<dbReference type="Proteomes" id="UP000017081">
    <property type="component" value="Unassembled WGS sequence"/>
</dbReference>
<proteinExistence type="predicted"/>
<keyword evidence="3" id="KW-1185">Reference proteome</keyword>
<dbReference type="AlphaFoldDB" id="U7V3G7"/>
<evidence type="ECO:0000256" key="1">
    <source>
        <dbReference type="SAM" id="Coils"/>
    </source>
</evidence>
<protein>
    <submittedName>
        <fullName evidence="2">Uncharacterized protein</fullName>
    </submittedName>
</protein>
<evidence type="ECO:0000313" key="3">
    <source>
        <dbReference type="Proteomes" id="UP000017081"/>
    </source>
</evidence>